<evidence type="ECO:0000313" key="2">
    <source>
        <dbReference type="Proteomes" id="UP000187406"/>
    </source>
</evidence>
<keyword evidence="2" id="KW-1185">Reference proteome</keyword>
<dbReference type="Gene3D" id="3.60.10.10">
    <property type="entry name" value="Endonuclease/exonuclease/phosphatase"/>
    <property type="match status" value="1"/>
</dbReference>
<dbReference type="InParanoid" id="A0A1Q3D780"/>
<evidence type="ECO:0000313" key="1">
    <source>
        <dbReference type="EMBL" id="GAV88322.1"/>
    </source>
</evidence>
<organism evidence="1 2">
    <name type="scientific">Cephalotus follicularis</name>
    <name type="common">Albany pitcher plant</name>
    <dbReference type="NCBI Taxonomy" id="3775"/>
    <lineage>
        <taxon>Eukaryota</taxon>
        <taxon>Viridiplantae</taxon>
        <taxon>Streptophyta</taxon>
        <taxon>Embryophyta</taxon>
        <taxon>Tracheophyta</taxon>
        <taxon>Spermatophyta</taxon>
        <taxon>Magnoliopsida</taxon>
        <taxon>eudicotyledons</taxon>
        <taxon>Gunneridae</taxon>
        <taxon>Pentapetalae</taxon>
        <taxon>rosids</taxon>
        <taxon>fabids</taxon>
        <taxon>Oxalidales</taxon>
        <taxon>Cephalotaceae</taxon>
        <taxon>Cephalotus</taxon>
    </lineage>
</organism>
<protein>
    <recommendedName>
        <fullName evidence="3">Exo_endo_phos domain-containing protein</fullName>
    </recommendedName>
</protein>
<dbReference type="SUPFAM" id="SSF56219">
    <property type="entry name" value="DNase I-like"/>
    <property type="match status" value="1"/>
</dbReference>
<dbReference type="OrthoDB" id="1304416at2759"/>
<reference evidence="2" key="1">
    <citation type="submission" date="2016-04" db="EMBL/GenBank/DDBJ databases">
        <title>Cephalotus genome sequencing.</title>
        <authorList>
            <person name="Fukushima K."/>
            <person name="Hasebe M."/>
            <person name="Fang X."/>
        </authorList>
    </citation>
    <scope>NUCLEOTIDE SEQUENCE [LARGE SCALE GENOMIC DNA]</scope>
    <source>
        <strain evidence="2">cv. St1</strain>
    </source>
</reference>
<dbReference type="AlphaFoldDB" id="A0A1Q3D780"/>
<dbReference type="InterPro" id="IPR036691">
    <property type="entry name" value="Endo/exonu/phosph_ase_sf"/>
</dbReference>
<dbReference type="PANTHER" id="PTHR33710">
    <property type="entry name" value="BNAC02G09200D PROTEIN"/>
    <property type="match status" value="1"/>
</dbReference>
<evidence type="ECO:0008006" key="3">
    <source>
        <dbReference type="Google" id="ProtNLM"/>
    </source>
</evidence>
<name>A0A1Q3D780_CEPFO</name>
<accession>A0A1Q3D780</accession>
<dbReference type="EMBL" id="BDDD01004783">
    <property type="protein sequence ID" value="GAV88322.1"/>
    <property type="molecule type" value="Genomic_DNA"/>
</dbReference>
<dbReference type="Proteomes" id="UP000187406">
    <property type="component" value="Unassembled WGS sequence"/>
</dbReference>
<sequence length="136" mass="16239">WRFSGIYGQPEAHNKYQTWNLLMELSPSNDFPWLCGRDFKKCLSQRKKSNVINYNWHGQGFTWSNKRRGKHLIKARLDRFVASPLWVQLFSYVVVTHIPITTSGHCAIMIKMESPEPHRQPRKIIHRFEAMWIKEK</sequence>
<proteinExistence type="predicted"/>
<dbReference type="PANTHER" id="PTHR33710:SF71">
    <property type="entry name" value="ENDONUCLEASE_EXONUCLEASE_PHOSPHATASE DOMAIN-CONTAINING PROTEIN"/>
    <property type="match status" value="1"/>
</dbReference>
<feature type="non-terminal residue" evidence="1">
    <location>
        <position position="1"/>
    </location>
</feature>
<comment type="caution">
    <text evidence="1">The sequence shown here is derived from an EMBL/GenBank/DDBJ whole genome shotgun (WGS) entry which is preliminary data.</text>
</comment>
<gene>
    <name evidence="1" type="ORF">CFOL_v3_31745</name>
</gene>